<name>G9P3N7_HYPAI</name>
<feature type="region of interest" description="Disordered" evidence="1">
    <location>
        <begin position="65"/>
        <end position="126"/>
    </location>
</feature>
<dbReference type="GeneID" id="25775346"/>
<evidence type="ECO:0000313" key="3">
    <source>
        <dbReference type="EMBL" id="EHK42994.1"/>
    </source>
</evidence>
<dbReference type="OrthoDB" id="5146899at2759"/>
<dbReference type="HOGENOM" id="CLU_023878_1_1_1"/>
<comment type="caution">
    <text evidence="3">The sequence shown here is derived from an EMBL/GenBank/DDBJ whole genome shotgun (WGS) entry which is preliminary data.</text>
</comment>
<evidence type="ECO:0000259" key="2">
    <source>
        <dbReference type="Pfam" id="PF25545"/>
    </source>
</evidence>
<feature type="domain" description="DUF7924" evidence="2">
    <location>
        <begin position="229"/>
        <end position="365"/>
    </location>
</feature>
<dbReference type="AlphaFoldDB" id="G9P3N7"/>
<dbReference type="InterPro" id="IPR057684">
    <property type="entry name" value="DUF7924"/>
</dbReference>
<sequence>NFPPEFYDGLSKIWLTPRALRELDRRNENLPLSNSKPAAEFVKPRGAKLAALAKLGVSKRAQFAASGGPDLSDLKGYPEPTNVTHSMASPMLPLNRDTASLVSSSTRQTRRTGKRSATSNKSKRTSAYDDNLEQHCLKYCIYFPRHRFSNGRRPPKPNNLKEIRKALEQPGRSLSSSTALETAHDDFLDKLPGATEDDLVRKLIPLLVGDVDISNSGNCFFTNLRSRTGYTTTTPRPDYFEGALLEDVDMTVRDDLKNQIIPTKNAATPIVPNFFMEFKNNAGKMKVAERQTTMNGVHGAYIMHALKNYRLDEEIEYDGNAYAFTATLVDTYLRLYAHHLAAPSQPGDRPGCYATLLKAYALDDEEAYLAGRGAFRNLRMRAKEDRDRFIAIANARAR</sequence>
<reference evidence="3 4" key="1">
    <citation type="journal article" date="2011" name="Genome Biol.">
        <title>Comparative genome sequence analysis underscores mycoparasitism as the ancestral life style of Trichoderma.</title>
        <authorList>
            <person name="Kubicek C.P."/>
            <person name="Herrera-Estrella A."/>
            <person name="Seidl-Seiboth V."/>
            <person name="Martinez D.A."/>
            <person name="Druzhinina I.S."/>
            <person name="Thon M."/>
            <person name="Zeilinger S."/>
            <person name="Casas-Flores S."/>
            <person name="Horwitz B.A."/>
            <person name="Mukherjee P.K."/>
            <person name="Mukherjee M."/>
            <person name="Kredics L."/>
            <person name="Alcaraz L.D."/>
            <person name="Aerts A."/>
            <person name="Antal Z."/>
            <person name="Atanasova L."/>
            <person name="Cervantes-Badillo M.G."/>
            <person name="Challacombe J."/>
            <person name="Chertkov O."/>
            <person name="McCluskey K."/>
            <person name="Coulpier F."/>
            <person name="Deshpande N."/>
            <person name="von Doehren H."/>
            <person name="Ebbole D.J."/>
            <person name="Esquivel-Naranjo E.U."/>
            <person name="Fekete E."/>
            <person name="Flipphi M."/>
            <person name="Glaser F."/>
            <person name="Gomez-Rodriguez E.Y."/>
            <person name="Gruber S."/>
            <person name="Han C."/>
            <person name="Henrissat B."/>
            <person name="Hermosa R."/>
            <person name="Hernandez-Onate M."/>
            <person name="Karaffa L."/>
            <person name="Kosti I."/>
            <person name="Le Crom S."/>
            <person name="Lindquist E."/>
            <person name="Lucas S."/>
            <person name="Luebeck M."/>
            <person name="Luebeck P.S."/>
            <person name="Margeot A."/>
            <person name="Metz B."/>
            <person name="Misra M."/>
            <person name="Nevalainen H."/>
            <person name="Omann M."/>
            <person name="Packer N."/>
            <person name="Perrone G."/>
            <person name="Uresti-Rivera E.E."/>
            <person name="Salamov A."/>
            <person name="Schmoll M."/>
            <person name="Seiboth B."/>
            <person name="Shapiro H."/>
            <person name="Sukno S."/>
            <person name="Tamayo-Ramos J.A."/>
            <person name="Tisch D."/>
            <person name="Wiest A."/>
            <person name="Wilkinson H.H."/>
            <person name="Zhang M."/>
            <person name="Coutinho P.M."/>
            <person name="Kenerley C.M."/>
            <person name="Monte E."/>
            <person name="Baker S.E."/>
            <person name="Grigoriev I.V."/>
        </authorList>
    </citation>
    <scope>NUCLEOTIDE SEQUENCE [LARGE SCALE GENOMIC DNA]</scope>
    <source>
        <strain evidence="4">ATCC 20476 / IMI 206040</strain>
    </source>
</reference>
<accession>G9P3N7</accession>
<dbReference type="KEGG" id="tatv:25775346"/>
<evidence type="ECO:0000313" key="4">
    <source>
        <dbReference type="Proteomes" id="UP000005426"/>
    </source>
</evidence>
<keyword evidence="4" id="KW-1185">Reference proteome</keyword>
<dbReference type="OMA" id="GARIMHA"/>
<dbReference type="eggNOG" id="ENOG502SJYB">
    <property type="taxonomic scope" value="Eukaryota"/>
</dbReference>
<feature type="non-terminal residue" evidence="3">
    <location>
        <position position="1"/>
    </location>
</feature>
<dbReference type="Pfam" id="PF25545">
    <property type="entry name" value="DUF7924"/>
    <property type="match status" value="1"/>
</dbReference>
<evidence type="ECO:0000256" key="1">
    <source>
        <dbReference type="SAM" id="MobiDB-lite"/>
    </source>
</evidence>
<dbReference type="STRING" id="452589.G9P3N7"/>
<gene>
    <name evidence="3" type="ORF">TRIATDRAFT_13340</name>
</gene>
<protein>
    <recommendedName>
        <fullName evidence="2">DUF7924 domain-containing protein</fullName>
    </recommendedName>
</protein>
<dbReference type="Proteomes" id="UP000005426">
    <property type="component" value="Unassembled WGS sequence"/>
</dbReference>
<organism evidence="3 4">
    <name type="scientific">Hypocrea atroviridis (strain ATCC 20476 / IMI 206040)</name>
    <name type="common">Trichoderma atroviride</name>
    <dbReference type="NCBI Taxonomy" id="452589"/>
    <lineage>
        <taxon>Eukaryota</taxon>
        <taxon>Fungi</taxon>
        <taxon>Dikarya</taxon>
        <taxon>Ascomycota</taxon>
        <taxon>Pezizomycotina</taxon>
        <taxon>Sordariomycetes</taxon>
        <taxon>Hypocreomycetidae</taxon>
        <taxon>Hypocreales</taxon>
        <taxon>Hypocreaceae</taxon>
        <taxon>Trichoderma</taxon>
    </lineage>
</organism>
<feature type="compositionally biased region" description="Polar residues" evidence="1">
    <location>
        <begin position="97"/>
        <end position="107"/>
    </location>
</feature>
<dbReference type="EMBL" id="ABDG02000026">
    <property type="protein sequence ID" value="EHK42994.1"/>
    <property type="molecule type" value="Genomic_DNA"/>
</dbReference>
<feature type="non-terminal residue" evidence="3">
    <location>
        <position position="398"/>
    </location>
</feature>
<proteinExistence type="predicted"/>